<dbReference type="InterPro" id="IPR038537">
    <property type="entry name" value="TatT_sf"/>
</dbReference>
<sequence>MPPPNFQPLSLLPPGCHGPAAEAETPVPWVPLPYADVPRFDTTSLLAQWTRLHAGHPLSPPPRGPLADGWALYHSGEFERAATAGLRHGGSAGLALANQATAVYANYLEPREAVRLALLLQVAERAAGQAAVEPENCQALFWEAYALGRYAQGISVARALAQGLGSKVKQALERVIALQPQHADAHLALGAFHAEVIDKVGALVGRMTYGVQADAAIALFERGVALNPASASGWMEYGRALLMLEGDARLPDALRLYEKAAAVTPADARERLDVELARAGLSD</sequence>
<name>A0A502DU03_9BURK</name>
<evidence type="ECO:0000313" key="1">
    <source>
        <dbReference type="EMBL" id="TPG28807.1"/>
    </source>
</evidence>
<dbReference type="SUPFAM" id="SSF48452">
    <property type="entry name" value="TPR-like"/>
    <property type="match status" value="1"/>
</dbReference>
<dbReference type="EMBL" id="RCZI01000002">
    <property type="protein sequence ID" value="TPG28807.1"/>
    <property type="molecule type" value="Genomic_DNA"/>
</dbReference>
<dbReference type="OrthoDB" id="6353325at2"/>
<accession>A0A502DU03</accession>
<protein>
    <submittedName>
        <fullName evidence="1">Uncharacterized protein</fullName>
    </submittedName>
</protein>
<dbReference type="Proteomes" id="UP000319212">
    <property type="component" value="Unassembled WGS sequence"/>
</dbReference>
<comment type="caution">
    <text evidence="1">The sequence shown here is derived from an EMBL/GenBank/DDBJ whole genome shotgun (WGS) entry which is preliminary data.</text>
</comment>
<dbReference type="AlphaFoldDB" id="A0A502DU03"/>
<organism evidence="1 2">
    <name type="scientific">Variovorax guangxiensis</name>
    <dbReference type="NCBI Taxonomy" id="1775474"/>
    <lineage>
        <taxon>Bacteria</taxon>
        <taxon>Pseudomonadati</taxon>
        <taxon>Pseudomonadota</taxon>
        <taxon>Betaproteobacteria</taxon>
        <taxon>Burkholderiales</taxon>
        <taxon>Comamonadaceae</taxon>
        <taxon>Variovorax</taxon>
    </lineage>
</organism>
<dbReference type="Gene3D" id="1.25.40.920">
    <property type="entry name" value="TRAP transporter T-component"/>
    <property type="match status" value="1"/>
</dbReference>
<reference evidence="1 2" key="1">
    <citation type="journal article" date="2019" name="Environ. Microbiol.">
        <title>Species interactions and distinct microbial communities in high Arctic permafrost affected cryosols are associated with the CH4 and CO2 gas fluxes.</title>
        <authorList>
            <person name="Altshuler I."/>
            <person name="Hamel J."/>
            <person name="Turney S."/>
            <person name="Magnuson E."/>
            <person name="Levesque R."/>
            <person name="Greer C."/>
            <person name="Whyte L.G."/>
        </authorList>
    </citation>
    <scope>NUCLEOTIDE SEQUENCE [LARGE SCALE GENOMIC DNA]</scope>
    <source>
        <strain evidence="1 2">S06.C</strain>
    </source>
</reference>
<dbReference type="InterPro" id="IPR011990">
    <property type="entry name" value="TPR-like_helical_dom_sf"/>
</dbReference>
<dbReference type="RefSeq" id="WP_140840706.1">
    <property type="nucleotide sequence ID" value="NZ_RCZI01000002.1"/>
</dbReference>
<proteinExistence type="predicted"/>
<dbReference type="Gene3D" id="1.25.40.10">
    <property type="entry name" value="Tetratricopeptide repeat domain"/>
    <property type="match status" value="1"/>
</dbReference>
<evidence type="ECO:0000313" key="2">
    <source>
        <dbReference type="Proteomes" id="UP000319212"/>
    </source>
</evidence>
<gene>
    <name evidence="1" type="ORF">EAH82_08430</name>
</gene>